<keyword evidence="1" id="KW-1133">Transmembrane helix</keyword>
<dbReference type="EMBL" id="QKZR01000004">
    <property type="protein sequence ID" value="PZX39199.1"/>
    <property type="molecule type" value="Genomic_DNA"/>
</dbReference>
<gene>
    <name evidence="2" type="ORF">LX97_02565</name>
</gene>
<accession>A0ABX5PWG3</accession>
<protein>
    <submittedName>
        <fullName evidence="2">Uncharacterized protein</fullName>
    </submittedName>
</protein>
<evidence type="ECO:0000256" key="1">
    <source>
        <dbReference type="SAM" id="Phobius"/>
    </source>
</evidence>
<keyword evidence="1" id="KW-0812">Transmembrane</keyword>
<proteinExistence type="predicted"/>
<dbReference type="Proteomes" id="UP000248584">
    <property type="component" value="Unassembled WGS sequence"/>
</dbReference>
<keyword evidence="3" id="KW-1185">Reference proteome</keyword>
<name>A0ABX5PWG3_9FLAO</name>
<organism evidence="2 3">
    <name type="scientific">Nonlabens dokdonensis</name>
    <dbReference type="NCBI Taxonomy" id="328515"/>
    <lineage>
        <taxon>Bacteria</taxon>
        <taxon>Pseudomonadati</taxon>
        <taxon>Bacteroidota</taxon>
        <taxon>Flavobacteriia</taxon>
        <taxon>Flavobacteriales</taxon>
        <taxon>Flavobacteriaceae</taxon>
        <taxon>Nonlabens</taxon>
    </lineage>
</organism>
<comment type="caution">
    <text evidence="2">The sequence shown here is derived from an EMBL/GenBank/DDBJ whole genome shotgun (WGS) entry which is preliminary data.</text>
</comment>
<feature type="transmembrane region" description="Helical" evidence="1">
    <location>
        <begin position="104"/>
        <end position="126"/>
    </location>
</feature>
<evidence type="ECO:0000313" key="2">
    <source>
        <dbReference type="EMBL" id="PZX39199.1"/>
    </source>
</evidence>
<evidence type="ECO:0000313" key="3">
    <source>
        <dbReference type="Proteomes" id="UP000248584"/>
    </source>
</evidence>
<sequence length="463" mass="54737">MKVVIVGDTINFQGESFILEDLYDLEFFEKAKGNVEDYNNDSFFVNELYLNFTQNFLVLESFVVTNKITEIDALQSSNMLFFYLSDIASKHDLYIKGSFYFVKFLNWCMFFFHIFSSSIFLIFLMIKISKKKLKKIKGDITIVRTTALKNKVESLNMRCEYEDPYDKTSIYKYFSRTIRCSWVCTSLFTSFNQYSSLKKLIISYQGTNSIHLINEFYGKRLVHLNLYKKVLDAYLKQNNLDRLFTSNNLDRFAMVESKLAKKYKVQLIGIPHGLEYGFKFPKCFTGDIFYATSDFAVKYFNNLYKTSKFVFDKEFITSIFRKKQTDNNDIKIVYFSEPRESFVNHDIIRGLLPLFKKQNMILSLKLHPKEREEDYDDYDVEIIENFNNAITGNICFSRKSTILLEALYNNSMSSAILLNNKDRTFFSNFPSLQTEEINQAFSFHELESWIIESYKKKIDEKRT</sequence>
<reference evidence="2 3" key="1">
    <citation type="submission" date="2018-06" db="EMBL/GenBank/DDBJ databases">
        <title>Genomic Encyclopedia of Archaeal and Bacterial Type Strains, Phase II (KMG-II): from individual species to whole genera.</title>
        <authorList>
            <person name="Goeker M."/>
        </authorList>
    </citation>
    <scope>NUCLEOTIDE SEQUENCE [LARGE SCALE GENOMIC DNA]</scope>
    <source>
        <strain evidence="2 3">DSM 17205</strain>
    </source>
</reference>
<keyword evidence="1" id="KW-0472">Membrane</keyword>